<evidence type="ECO:0000313" key="1">
    <source>
        <dbReference type="EMBL" id="CNI16553.1"/>
    </source>
</evidence>
<protein>
    <submittedName>
        <fullName evidence="1">Uncharacterized protein</fullName>
    </submittedName>
</protein>
<gene>
    <name evidence="1" type="ORF">ERS008667_02605</name>
</gene>
<evidence type="ECO:0000313" key="2">
    <source>
        <dbReference type="Proteomes" id="UP000038204"/>
    </source>
</evidence>
<dbReference type="EMBL" id="CQBK01000018">
    <property type="protein sequence ID" value="CNI16553.1"/>
    <property type="molecule type" value="Genomic_DNA"/>
</dbReference>
<dbReference type="Proteomes" id="UP000038204">
    <property type="component" value="Unassembled WGS sequence"/>
</dbReference>
<reference evidence="1 2" key="1">
    <citation type="submission" date="2015-03" db="EMBL/GenBank/DDBJ databases">
        <authorList>
            <person name="Murphy D."/>
        </authorList>
    </citation>
    <scope>NUCLEOTIDE SEQUENCE [LARGE SCALE GENOMIC DNA]</scope>
    <source>
        <strain evidence="1 2">Y233</strain>
    </source>
</reference>
<accession>A0A0T9QKM8</accession>
<dbReference type="AlphaFoldDB" id="A0A0T9QKM8"/>
<proteinExistence type="predicted"/>
<organism evidence="1 2">
    <name type="scientific">Yersinia similis</name>
    <dbReference type="NCBI Taxonomy" id="367190"/>
    <lineage>
        <taxon>Bacteria</taxon>
        <taxon>Pseudomonadati</taxon>
        <taxon>Pseudomonadota</taxon>
        <taxon>Gammaproteobacteria</taxon>
        <taxon>Enterobacterales</taxon>
        <taxon>Yersiniaceae</taxon>
        <taxon>Yersinia</taxon>
    </lineage>
</organism>
<name>A0A0T9QKM8_9GAMM</name>
<sequence length="52" mass="6001">MAYQGEVLLRASFDGDSEEDEFELSNLAFCKLIELRKYLEDLMVEVKSEAKP</sequence>